<dbReference type="Proteomes" id="UP001152795">
    <property type="component" value="Unassembled WGS sequence"/>
</dbReference>
<protein>
    <recommendedName>
        <fullName evidence="2">DUF5641 domain-containing protein</fullName>
    </recommendedName>
</protein>
<keyword evidence="4" id="KW-1185">Reference proteome</keyword>
<dbReference type="InterPro" id="IPR040676">
    <property type="entry name" value="DUF5641"/>
</dbReference>
<feature type="region of interest" description="Disordered" evidence="1">
    <location>
        <begin position="58"/>
        <end position="92"/>
    </location>
</feature>
<evidence type="ECO:0000313" key="3">
    <source>
        <dbReference type="EMBL" id="CAB4033380.1"/>
    </source>
</evidence>
<evidence type="ECO:0000313" key="4">
    <source>
        <dbReference type="Proteomes" id="UP001152795"/>
    </source>
</evidence>
<reference evidence="3" key="1">
    <citation type="submission" date="2020-04" db="EMBL/GenBank/DDBJ databases">
        <authorList>
            <person name="Alioto T."/>
            <person name="Alioto T."/>
            <person name="Gomez Garrido J."/>
        </authorList>
    </citation>
    <scope>NUCLEOTIDE SEQUENCE</scope>
    <source>
        <strain evidence="3">A484AB</strain>
    </source>
</reference>
<sequence>MVLVHQDNQLRGSWKLGKVEKLIKGDDHKVRSAIVKVNGEGRKANQLKRPINKLYSLEVRSQDEDKSNSASVPETQANIEQLVQDQQETTPRRRAAVMADMIRKQWIRDEYI</sequence>
<feature type="compositionally biased region" description="Polar residues" evidence="1">
    <location>
        <begin position="68"/>
        <end position="89"/>
    </location>
</feature>
<dbReference type="Pfam" id="PF18701">
    <property type="entry name" value="DUF5641"/>
    <property type="match status" value="1"/>
</dbReference>
<proteinExistence type="predicted"/>
<feature type="domain" description="DUF5641" evidence="2">
    <location>
        <begin position="1"/>
        <end position="56"/>
    </location>
</feature>
<evidence type="ECO:0000259" key="2">
    <source>
        <dbReference type="Pfam" id="PF18701"/>
    </source>
</evidence>
<evidence type="ECO:0000256" key="1">
    <source>
        <dbReference type="SAM" id="MobiDB-lite"/>
    </source>
</evidence>
<dbReference type="EMBL" id="CACRXK020019202">
    <property type="protein sequence ID" value="CAB4033380.1"/>
    <property type="molecule type" value="Genomic_DNA"/>
</dbReference>
<accession>A0A7D9JNI2</accession>
<name>A0A7D9JNI2_PARCT</name>
<organism evidence="3 4">
    <name type="scientific">Paramuricea clavata</name>
    <name type="common">Red gorgonian</name>
    <name type="synonym">Violescent sea-whip</name>
    <dbReference type="NCBI Taxonomy" id="317549"/>
    <lineage>
        <taxon>Eukaryota</taxon>
        <taxon>Metazoa</taxon>
        <taxon>Cnidaria</taxon>
        <taxon>Anthozoa</taxon>
        <taxon>Octocorallia</taxon>
        <taxon>Malacalcyonacea</taxon>
        <taxon>Plexauridae</taxon>
        <taxon>Paramuricea</taxon>
    </lineage>
</organism>
<dbReference type="OrthoDB" id="5984724at2759"/>
<comment type="caution">
    <text evidence="3">The sequence shown here is derived from an EMBL/GenBank/DDBJ whole genome shotgun (WGS) entry which is preliminary data.</text>
</comment>
<gene>
    <name evidence="3" type="ORF">PACLA_8A039258</name>
</gene>
<dbReference type="AlphaFoldDB" id="A0A7D9JNI2"/>